<evidence type="ECO:0000256" key="12">
    <source>
        <dbReference type="ARBA" id="ARBA00022833"/>
    </source>
</evidence>
<dbReference type="Gene3D" id="3.30.40.10">
    <property type="entry name" value="Zinc/RING finger domain, C3HC4 (zinc finger)"/>
    <property type="match status" value="1"/>
</dbReference>
<evidence type="ECO:0000259" key="17">
    <source>
        <dbReference type="PROSITE" id="PS50178"/>
    </source>
</evidence>
<dbReference type="Pfam" id="PF01504">
    <property type="entry name" value="PIP5K"/>
    <property type="match status" value="1"/>
</dbReference>
<dbReference type="Proteomes" id="UP000243217">
    <property type="component" value="Unassembled WGS sequence"/>
</dbReference>
<comment type="subcellular location">
    <subcellularLocation>
        <location evidence="2">Cytoplasm</location>
    </subcellularLocation>
    <subcellularLocation>
        <location evidence="1">Endosome</location>
    </subcellularLocation>
</comment>
<evidence type="ECO:0000256" key="16">
    <source>
        <dbReference type="SAM" id="MobiDB-lite"/>
    </source>
</evidence>
<reference evidence="19 20" key="1">
    <citation type="journal article" date="2014" name="Genome Biol. Evol.">
        <title>The secreted proteins of Achlya hypogyna and Thraustotheca clavata identify the ancestral oomycete secretome and reveal gene acquisitions by horizontal gene transfer.</title>
        <authorList>
            <person name="Misner I."/>
            <person name="Blouin N."/>
            <person name="Leonard G."/>
            <person name="Richards T.A."/>
            <person name="Lane C.E."/>
        </authorList>
    </citation>
    <scope>NUCLEOTIDE SEQUENCE [LARGE SCALE GENOMIC DNA]</scope>
    <source>
        <strain evidence="19 20">ATCC 34112</strain>
    </source>
</reference>
<keyword evidence="11" id="KW-0833">Ubl conjugation pathway</keyword>
<keyword evidence="13 15" id="KW-0067">ATP-binding</keyword>
<feature type="domain" description="FYVE-type" evidence="17">
    <location>
        <begin position="84"/>
        <end position="149"/>
    </location>
</feature>
<dbReference type="PANTHER" id="PTHR45748">
    <property type="entry name" value="1-PHOSPHATIDYLINOSITOL 3-PHOSPHATE 5-KINASE-RELATED"/>
    <property type="match status" value="1"/>
</dbReference>
<dbReference type="InterPro" id="IPR044769">
    <property type="entry name" value="PIKfyve_PIPKc"/>
</dbReference>
<evidence type="ECO:0000256" key="15">
    <source>
        <dbReference type="PROSITE-ProRule" id="PRU00781"/>
    </source>
</evidence>
<keyword evidence="12" id="KW-0862">Zinc</keyword>
<organism evidence="19 20">
    <name type="scientific">Thraustotheca clavata</name>
    <dbReference type="NCBI Taxonomy" id="74557"/>
    <lineage>
        <taxon>Eukaryota</taxon>
        <taxon>Sar</taxon>
        <taxon>Stramenopiles</taxon>
        <taxon>Oomycota</taxon>
        <taxon>Saprolegniomycetes</taxon>
        <taxon>Saprolegniales</taxon>
        <taxon>Achlyaceae</taxon>
        <taxon>Thraustotheca</taxon>
    </lineage>
</organism>
<name>A0A1V9ZX95_9STRA</name>
<protein>
    <recommendedName>
        <fullName evidence="3">1-phosphatidylinositol-3-phosphate 5-kinase</fullName>
        <ecNumber evidence="3">2.7.1.150</ecNumber>
    </recommendedName>
</protein>
<evidence type="ECO:0000256" key="8">
    <source>
        <dbReference type="ARBA" id="ARBA00022753"/>
    </source>
</evidence>
<evidence type="ECO:0000256" key="10">
    <source>
        <dbReference type="ARBA" id="ARBA00022777"/>
    </source>
</evidence>
<evidence type="ECO:0000256" key="11">
    <source>
        <dbReference type="ARBA" id="ARBA00022786"/>
    </source>
</evidence>
<keyword evidence="9 14" id="KW-0863">Zinc-finger</keyword>
<evidence type="ECO:0000256" key="2">
    <source>
        <dbReference type="ARBA" id="ARBA00004496"/>
    </source>
</evidence>
<dbReference type="PANTHER" id="PTHR45748:SF7">
    <property type="entry name" value="1-PHOSPHATIDYLINOSITOL 3-PHOSPHATE 5-KINASE-RELATED"/>
    <property type="match status" value="1"/>
</dbReference>
<dbReference type="SUPFAM" id="SSF57903">
    <property type="entry name" value="FYVE/PHD zinc finger"/>
    <property type="match status" value="1"/>
</dbReference>
<dbReference type="GO" id="GO:0000285">
    <property type="term" value="F:1-phosphatidylinositol-3-phosphate 5-kinase activity"/>
    <property type="evidence" value="ECO:0007669"/>
    <property type="project" value="UniProtKB-EC"/>
</dbReference>
<evidence type="ECO:0000256" key="5">
    <source>
        <dbReference type="ARBA" id="ARBA00022679"/>
    </source>
</evidence>
<evidence type="ECO:0000256" key="4">
    <source>
        <dbReference type="ARBA" id="ARBA00022490"/>
    </source>
</evidence>
<dbReference type="CDD" id="cd17300">
    <property type="entry name" value="PIPKc_PIKfyve"/>
    <property type="match status" value="1"/>
</dbReference>
<dbReference type="InterPro" id="IPR027410">
    <property type="entry name" value="TCP-1-like_intermed_sf"/>
</dbReference>
<dbReference type="InterPro" id="IPR027484">
    <property type="entry name" value="PInositol-4-P-5-kinase_N"/>
</dbReference>
<keyword evidence="10 15" id="KW-0418">Kinase</keyword>
<dbReference type="Gene3D" id="3.30.800.10">
    <property type="entry name" value="Phosphatidylinositol Phosphate Kinase II Beta"/>
    <property type="match status" value="1"/>
</dbReference>
<dbReference type="SMART" id="SM00330">
    <property type="entry name" value="PIPKc"/>
    <property type="match status" value="1"/>
</dbReference>
<dbReference type="OrthoDB" id="158357at2759"/>
<evidence type="ECO:0000256" key="14">
    <source>
        <dbReference type="PROSITE-ProRule" id="PRU00091"/>
    </source>
</evidence>
<keyword evidence="8" id="KW-0967">Endosome</keyword>
<dbReference type="Pfam" id="PF01363">
    <property type="entry name" value="FYVE"/>
    <property type="match status" value="1"/>
</dbReference>
<accession>A0A1V9ZX95</accession>
<dbReference type="InterPro" id="IPR027483">
    <property type="entry name" value="PInositol-4-P-4/5-kinase_C_sf"/>
</dbReference>
<dbReference type="FunFam" id="3.50.7.10:FF:000007">
    <property type="entry name" value="1-phosphatidylinositol 3-phosphate 5-kinase isoform X1"/>
    <property type="match status" value="1"/>
</dbReference>
<evidence type="ECO:0000259" key="18">
    <source>
        <dbReference type="PROSITE" id="PS51455"/>
    </source>
</evidence>
<dbReference type="EMBL" id="JNBS01001099">
    <property type="protein sequence ID" value="OQS02638.1"/>
    <property type="molecule type" value="Genomic_DNA"/>
</dbReference>
<feature type="domain" description="PIPK" evidence="18">
    <location>
        <begin position="1292"/>
        <end position="1607"/>
    </location>
</feature>
<dbReference type="InterPro" id="IPR027409">
    <property type="entry name" value="GroEL-like_apical_dom_sf"/>
</dbReference>
<evidence type="ECO:0000256" key="13">
    <source>
        <dbReference type="ARBA" id="ARBA00022840"/>
    </source>
</evidence>
<dbReference type="Gene3D" id="3.50.7.10">
    <property type="entry name" value="GroEL"/>
    <property type="match status" value="1"/>
</dbReference>
<feature type="region of interest" description="Disordered" evidence="16">
    <location>
        <begin position="249"/>
        <end position="273"/>
    </location>
</feature>
<dbReference type="EC" id="2.7.1.150" evidence="3"/>
<sequence>LELAFDQRAKTITLDRNLKQLTQFPLPTGQALPGTNEFMIMTDGFDAKMDTIMATPHASDAISVDTQEEVMDFTRNKQRFWMSDQHVKACYSCDQPFTFCRRKHHCRSCGQIFCYQCCTRLSASFKPPHESVQYLRKQLVCHPCHSHLREGLHLEILAQGSRMTNSTNSKVTTTKKALAKSMVAPVVTVSPPTVLVPRPPEPLAKTGESVANSLIDEHAPMHDKLKYDKQLYTMFPRVQLVPSVTPAPPMVVGPSPENESTLPLRRRSESDPSYSIAVRKTKAIYTIPEHPNGVRRQRSCSRDDPNRLKQPPNLVRTSRTATELMVEALTLERCDSNSSINSSSPRPASAARVRIPHSSSVSSTHFKSPLIHLGHACLQSTEVEGLLDAQAETEAMMSKDADKWIHERILKLLEASSILTQLTYVEQSKFVDKIFEFAKHAAATIDVGDALDILKYIRIKCFPGGSVHDSFFVHGILCHKSVARKSMRQKIESPRILLVASPLDYQRQVEKLSSLESVAGQETEYMRIAVDKIRTLRPDIVLFQGHVHRVAEELLATSDIVVVKNLKLLDLKRLALVTGAALLASPDHVDKLVGETVLGECSNFRVWNSELPKFHGMLEGDDHKPKLLTPATRASRKRIKKQSIIFEGGKYSKGCTIALRGAAENVLKEVREILRITIRTAYHLRLQRSVLVTSGFLPSTEPADFRHEWFYTSSSMYLALNDNSLSMRAALKEYQTRCRHCKEDKDVSHRSNIANTMENLVSMRHRSSDTDRKPKKQTPGSICHCPKGLPTANRNTIVLSTCWSRLDDQVPSPAQLMEIEFYSDGDCTLLQFLSKYCFDTAAAAFKQAFRTQRLSFSHDLGRVIVQVIHEPHAKSKSKGPGQELLYMFNFTTKVVQSEKPLMWIATDSTPAHIYTVVPQDMLHYSFGKFIEDMLYLQPLSHDARFFPQLPNARDPSLVRYFACSGVVVSFTYEPIHPVLHLALRPALWGDDPVPAIDIQDIEELVHVADEVLEMTTAKIEAALEDLARIAEMHGLNVQKPETKDGLGKDHNDLLVWHKKTLGDLRIRPPADVFEKQKLFREIYEMADKMCIKLQENSNSFTFKEGAVEAEPAPNTLPGHWFDVTLGGQSSSAFGLPLEQFNSEFADHAKSSPLDIARSFNLNRVVDDTAGQKDFVMAVQNGEIPSSSKDHFERFGQIVVFPEYSDGNGSSVPDMDWSHDGSSLSHSHSFNRTQIVGTNAIAKKGSTSFDQSHLFVVPKSLLCWHPSLPKGVNDTVVLVNTSQPTSAVAYSLCSVEYTDQLNESFSKQGIDIVLGSNMSAEDVSKGMLQALRSDRRSNVDHLFVDENNYQPATKFSCKSYYATQFYALRQLLYKDQRKYIESLCKCELWNASGGKSGAGFVRTKDERFVCKVIPSNQLSMFLNMASSYFEYMAKMIDENLPTMLGKIVGVYRITITDSSSESTLCLLAMENLVYGRRVDYLYDLKGKLEGRFIDKTDHQVLWDRNFVKMTKGIPLPMQESAMILMKEAILHDTAFLSSQDVTDYSLLIGYDHEKQEIIAGIIDYIVKYDLLKRLEHHGKRLLQDEGEITILNPKQYTKRFRTAMAKYFTAVPSRYTMVAKATTEND</sequence>
<evidence type="ECO:0000313" key="20">
    <source>
        <dbReference type="Proteomes" id="UP000243217"/>
    </source>
</evidence>
<keyword evidence="4" id="KW-0963">Cytoplasm</keyword>
<gene>
    <name evidence="19" type="ORF">THRCLA_05001</name>
</gene>
<dbReference type="SMART" id="SM00064">
    <property type="entry name" value="FYVE"/>
    <property type="match status" value="1"/>
</dbReference>
<evidence type="ECO:0000256" key="6">
    <source>
        <dbReference type="ARBA" id="ARBA00022723"/>
    </source>
</evidence>
<keyword evidence="20" id="KW-1185">Reference proteome</keyword>
<dbReference type="GO" id="GO:0008270">
    <property type="term" value="F:zinc ion binding"/>
    <property type="evidence" value="ECO:0007669"/>
    <property type="project" value="UniProtKB-KW"/>
</dbReference>
<keyword evidence="7 15" id="KW-0547">Nucleotide-binding</keyword>
<dbReference type="InterPro" id="IPR013083">
    <property type="entry name" value="Znf_RING/FYVE/PHD"/>
</dbReference>
<proteinExistence type="predicted"/>
<dbReference type="STRING" id="74557.A0A1V9ZX95"/>
<dbReference type="FunFam" id="3.30.40.10:FF:000510">
    <property type="entry name" value="Phosphatidylinositol 3,5-kinase"/>
    <property type="match status" value="1"/>
</dbReference>
<evidence type="ECO:0000256" key="9">
    <source>
        <dbReference type="ARBA" id="ARBA00022771"/>
    </source>
</evidence>
<dbReference type="InterPro" id="IPR000306">
    <property type="entry name" value="Znf_FYVE"/>
</dbReference>
<dbReference type="SUPFAM" id="SSF52029">
    <property type="entry name" value="GroEL apical domain-like"/>
    <property type="match status" value="1"/>
</dbReference>
<evidence type="ECO:0000256" key="3">
    <source>
        <dbReference type="ARBA" id="ARBA00012009"/>
    </source>
</evidence>
<keyword evidence="5 15" id="KW-0808">Transferase</keyword>
<dbReference type="InterPro" id="IPR017455">
    <property type="entry name" value="Znf_FYVE-rel"/>
</dbReference>
<dbReference type="PROSITE" id="PS50178">
    <property type="entry name" value="ZF_FYVE"/>
    <property type="match status" value="1"/>
</dbReference>
<keyword evidence="6" id="KW-0479">Metal-binding</keyword>
<dbReference type="SUPFAM" id="SSF54849">
    <property type="entry name" value="GroEL-intermediate domain like"/>
    <property type="match status" value="1"/>
</dbReference>
<evidence type="ECO:0000256" key="1">
    <source>
        <dbReference type="ARBA" id="ARBA00004177"/>
    </source>
</evidence>
<dbReference type="GO" id="GO:0005524">
    <property type="term" value="F:ATP binding"/>
    <property type="evidence" value="ECO:0007669"/>
    <property type="project" value="UniProtKB-UniRule"/>
</dbReference>
<dbReference type="SUPFAM" id="SSF56104">
    <property type="entry name" value="SAICAR synthase-like"/>
    <property type="match status" value="1"/>
</dbReference>
<evidence type="ECO:0000256" key="7">
    <source>
        <dbReference type="ARBA" id="ARBA00022741"/>
    </source>
</evidence>
<dbReference type="InterPro" id="IPR002423">
    <property type="entry name" value="Cpn60/GroEL/TCP-1"/>
</dbReference>
<evidence type="ECO:0000313" key="19">
    <source>
        <dbReference type="EMBL" id="OQS02638.1"/>
    </source>
</evidence>
<dbReference type="GO" id="GO:0010008">
    <property type="term" value="C:endosome membrane"/>
    <property type="evidence" value="ECO:0007669"/>
    <property type="project" value="TreeGrafter"/>
</dbReference>
<dbReference type="GO" id="GO:0046854">
    <property type="term" value="P:phosphatidylinositol phosphate biosynthetic process"/>
    <property type="evidence" value="ECO:0007669"/>
    <property type="project" value="TreeGrafter"/>
</dbReference>
<comment type="caution">
    <text evidence="19">The sequence shown here is derived from an EMBL/GenBank/DDBJ whole genome shotgun (WGS) entry which is preliminary data.</text>
</comment>
<dbReference type="InterPro" id="IPR011011">
    <property type="entry name" value="Znf_FYVE_PHD"/>
</dbReference>
<dbReference type="InterPro" id="IPR002498">
    <property type="entry name" value="PInositol-4-P-4/5-kinase_core"/>
</dbReference>
<feature type="region of interest" description="Disordered" evidence="16">
    <location>
        <begin position="763"/>
        <end position="782"/>
    </location>
</feature>
<feature type="region of interest" description="Disordered" evidence="16">
    <location>
        <begin position="293"/>
        <end position="312"/>
    </location>
</feature>
<dbReference type="PROSITE" id="PS51455">
    <property type="entry name" value="PIPK"/>
    <property type="match status" value="1"/>
</dbReference>
<dbReference type="Pfam" id="PF00118">
    <property type="entry name" value="Cpn60_TCP1"/>
    <property type="match status" value="1"/>
</dbReference>
<dbReference type="Gene3D" id="3.30.810.10">
    <property type="entry name" value="2-Layer Sandwich"/>
    <property type="match status" value="1"/>
</dbReference>
<feature type="non-terminal residue" evidence="19">
    <location>
        <position position="1"/>
    </location>
</feature>